<dbReference type="InterPro" id="IPR001110">
    <property type="entry name" value="UPF0012_CS"/>
</dbReference>
<dbReference type="Pfam" id="PF00795">
    <property type="entry name" value="CN_hydrolase"/>
    <property type="match status" value="1"/>
</dbReference>
<dbReference type="CDD" id="cd07583">
    <property type="entry name" value="nitrilase_5"/>
    <property type="match status" value="1"/>
</dbReference>
<evidence type="ECO:0000259" key="2">
    <source>
        <dbReference type="PROSITE" id="PS50263"/>
    </source>
</evidence>
<evidence type="ECO:0000313" key="4">
    <source>
        <dbReference type="Proteomes" id="UP001329915"/>
    </source>
</evidence>
<dbReference type="PROSITE" id="PS01227">
    <property type="entry name" value="UPF0012"/>
    <property type="match status" value="1"/>
</dbReference>
<dbReference type="Gene3D" id="3.60.110.10">
    <property type="entry name" value="Carbon-nitrogen hydrolase"/>
    <property type="match status" value="1"/>
</dbReference>
<accession>A0AAU0UKJ4</accession>
<dbReference type="EMBL" id="CP121694">
    <property type="protein sequence ID" value="WRO21863.1"/>
    <property type="molecule type" value="Genomic_DNA"/>
</dbReference>
<keyword evidence="4" id="KW-1185">Reference proteome</keyword>
<name>A0AAU0UKJ4_9FIRM</name>
<dbReference type="InterPro" id="IPR036526">
    <property type="entry name" value="C-N_Hydrolase_sf"/>
</dbReference>
<dbReference type="AlphaFoldDB" id="A0AAU0UKJ4"/>
<dbReference type="PROSITE" id="PS50263">
    <property type="entry name" value="CN_HYDROLASE"/>
    <property type="match status" value="1"/>
</dbReference>
<evidence type="ECO:0000313" key="3">
    <source>
        <dbReference type="EMBL" id="WRO21863.1"/>
    </source>
</evidence>
<dbReference type="RefSeq" id="WP_366924690.1">
    <property type="nucleotide sequence ID" value="NZ_CP121694.1"/>
</dbReference>
<feature type="domain" description="CN hydrolase" evidence="2">
    <location>
        <begin position="1"/>
        <end position="237"/>
    </location>
</feature>
<dbReference type="InterPro" id="IPR003010">
    <property type="entry name" value="C-N_Hydrolase"/>
</dbReference>
<sequence>MKVTVIQMDVALGNPEINRKRVSELIGSAVSGRGQVVVLPEMWNTGYALDKLDVIADRSGEPSTGLLQSLAREHKVDIIGGSVSSNENSKFFNRALVVNSQGELVHTYNKIHLFRLMKEEQYLHPGNRNKPFDLAGVKWGLIICYDLRFPELTRKLAVDGAEILAVPAEWPKVRLHHWRSLLIARAIENQQYVVAVNRVGSDGKNVFGGHSMVVDPLGEVLYEAGEQEEVFTVDIDIGKVAEVRQAIPVFSDRCPDCY</sequence>
<dbReference type="PANTHER" id="PTHR23088:SF27">
    <property type="entry name" value="DEAMINATED GLUTATHIONE AMIDASE"/>
    <property type="match status" value="1"/>
</dbReference>
<protein>
    <submittedName>
        <fullName evidence="3">Carbon-nitrogen family hydrolase</fullName>
    </submittedName>
</protein>
<proteinExistence type="inferred from homology"/>
<dbReference type="GO" id="GO:0016787">
    <property type="term" value="F:hydrolase activity"/>
    <property type="evidence" value="ECO:0007669"/>
    <property type="project" value="UniProtKB-KW"/>
</dbReference>
<organism evidence="3 4">
    <name type="scientific">Metallumcola ferriviriculae</name>
    <dbReference type="NCBI Taxonomy" id="3039180"/>
    <lineage>
        <taxon>Bacteria</taxon>
        <taxon>Bacillati</taxon>
        <taxon>Bacillota</taxon>
        <taxon>Clostridia</taxon>
        <taxon>Neomoorellales</taxon>
        <taxon>Desulfitibacteraceae</taxon>
        <taxon>Metallumcola</taxon>
    </lineage>
</organism>
<reference evidence="3 4" key="1">
    <citation type="submission" date="2023-04" db="EMBL/GenBank/DDBJ databases">
        <authorList>
            <person name="Hsu D."/>
        </authorList>
    </citation>
    <scope>NUCLEOTIDE SEQUENCE [LARGE SCALE GENOMIC DNA]</scope>
    <source>
        <strain evidence="3 4">MK1</strain>
    </source>
</reference>
<gene>
    <name evidence="3" type="ORF">MFMK1_001684</name>
</gene>
<dbReference type="PANTHER" id="PTHR23088">
    <property type="entry name" value="NITRILASE-RELATED"/>
    <property type="match status" value="1"/>
</dbReference>
<dbReference type="Proteomes" id="UP001329915">
    <property type="component" value="Chromosome"/>
</dbReference>
<keyword evidence="3" id="KW-0378">Hydrolase</keyword>
<comment type="similarity">
    <text evidence="1">Belongs to the carbon-nitrogen hydrolase superfamily. NIT1/NIT2 family.</text>
</comment>
<dbReference type="KEGG" id="dbc:MFMK1_001684"/>
<evidence type="ECO:0000256" key="1">
    <source>
        <dbReference type="ARBA" id="ARBA00010613"/>
    </source>
</evidence>
<dbReference type="SUPFAM" id="SSF56317">
    <property type="entry name" value="Carbon-nitrogen hydrolase"/>
    <property type="match status" value="1"/>
</dbReference>